<feature type="chain" id="PRO_5039347588" evidence="4">
    <location>
        <begin position="31"/>
        <end position="415"/>
    </location>
</feature>
<organism evidence="5 6">
    <name type="scientific">Mobiluncus mulieris</name>
    <dbReference type="NCBI Taxonomy" id="2052"/>
    <lineage>
        <taxon>Bacteria</taxon>
        <taxon>Bacillati</taxon>
        <taxon>Actinomycetota</taxon>
        <taxon>Actinomycetes</taxon>
        <taxon>Actinomycetales</taxon>
        <taxon>Actinomycetaceae</taxon>
        <taxon>Mobiluncus</taxon>
    </lineage>
</organism>
<dbReference type="GO" id="GO:0015768">
    <property type="term" value="P:maltose transport"/>
    <property type="evidence" value="ECO:0007669"/>
    <property type="project" value="TreeGrafter"/>
</dbReference>
<feature type="signal peptide" evidence="4">
    <location>
        <begin position="1"/>
        <end position="30"/>
    </location>
</feature>
<dbReference type="PANTHER" id="PTHR30061:SF50">
    <property type="entry name" value="MALTOSE_MALTODEXTRIN-BINDING PERIPLASMIC PROTEIN"/>
    <property type="match status" value="1"/>
</dbReference>
<protein>
    <submittedName>
        <fullName evidence="5">Extracellular solute-binding protein</fullName>
    </submittedName>
</protein>
<name>A0A7Y0URK9_9ACTO</name>
<reference evidence="5 6" key="1">
    <citation type="submission" date="2020-04" db="EMBL/GenBank/DDBJ databases">
        <title>Antimicrobial susceptibility and clonality of vaginal-derived multi-drug resistant Mobiluncus isolates in China.</title>
        <authorList>
            <person name="Zhang X."/>
        </authorList>
    </citation>
    <scope>NUCLEOTIDE SEQUENCE [LARGE SCALE GENOMIC DNA]</scope>
    <source>
        <strain evidence="5 6">12</strain>
    </source>
</reference>
<dbReference type="GO" id="GO:1901982">
    <property type="term" value="F:maltose binding"/>
    <property type="evidence" value="ECO:0007669"/>
    <property type="project" value="TreeGrafter"/>
</dbReference>
<dbReference type="EMBL" id="JABCUS010000001">
    <property type="protein sequence ID" value="NMX02492.1"/>
    <property type="molecule type" value="Genomic_DNA"/>
</dbReference>
<dbReference type="Gene3D" id="3.40.190.10">
    <property type="entry name" value="Periplasmic binding protein-like II"/>
    <property type="match status" value="1"/>
</dbReference>
<dbReference type="AlphaFoldDB" id="A0A7Y0URK9"/>
<sequence>MKIVTKIAATCIAALALASLPGCSSNNTSAQGSKPEIVVWSQVTGPDGQAAKSTFDAYNKTNPEVRVKMLTMKKDTFNAKLATAARSGKDVPDIAWVASEEVPSWQSQGILEPWDNIIAGTKLTEGAYLPAAWSAGQVEGSQYGIPGTMGTWLMYYNKDLVKKYASGSMDDSIATFEEIEKAGAAAKRDGIYSYSNSWAFQNYDNLYLQMGGKWTDSSGKISVNNDTSFRVFDELKKLYDAGYMVPDGEEAMKLFMNGKLIFMPEGTWQLSTIKDAKFNWGETMVPQWDLNNLIQCSGADQYVIVRSKDVRSAEKQKGMVAFMEWLQSNQLEMLKSGANPSAKAMLDNKQYASMPQSFLLNDKKISQAVNVINTPGLSYVNTEIDARAWDMITGKADIRETMGEIQKIAEQKMQN</sequence>
<evidence type="ECO:0000256" key="1">
    <source>
        <dbReference type="ARBA" id="ARBA00008520"/>
    </source>
</evidence>
<dbReference type="RefSeq" id="WP_004017354.1">
    <property type="nucleotide sequence ID" value="NZ_JABCUQ010000017.1"/>
</dbReference>
<comment type="caution">
    <text evidence="5">The sequence shown here is derived from an EMBL/GenBank/DDBJ whole genome shotgun (WGS) entry which is preliminary data.</text>
</comment>
<evidence type="ECO:0000256" key="2">
    <source>
        <dbReference type="ARBA" id="ARBA00022448"/>
    </source>
</evidence>
<evidence type="ECO:0000256" key="4">
    <source>
        <dbReference type="SAM" id="SignalP"/>
    </source>
</evidence>
<accession>A0A7Y0URK9</accession>
<evidence type="ECO:0000256" key="3">
    <source>
        <dbReference type="ARBA" id="ARBA00022729"/>
    </source>
</evidence>
<dbReference type="PANTHER" id="PTHR30061">
    <property type="entry name" value="MALTOSE-BINDING PERIPLASMIC PROTEIN"/>
    <property type="match status" value="1"/>
</dbReference>
<evidence type="ECO:0000313" key="6">
    <source>
        <dbReference type="Proteomes" id="UP000575397"/>
    </source>
</evidence>
<comment type="similarity">
    <text evidence="1">Belongs to the bacterial solute-binding protein 1 family.</text>
</comment>
<dbReference type="GO" id="GO:0042956">
    <property type="term" value="P:maltodextrin transmembrane transport"/>
    <property type="evidence" value="ECO:0007669"/>
    <property type="project" value="TreeGrafter"/>
</dbReference>
<gene>
    <name evidence="5" type="ORF">HHJ77_00710</name>
</gene>
<evidence type="ECO:0000313" key="5">
    <source>
        <dbReference type="EMBL" id="NMX02492.1"/>
    </source>
</evidence>
<proteinExistence type="inferred from homology"/>
<dbReference type="InterPro" id="IPR006059">
    <property type="entry name" value="SBP"/>
</dbReference>
<dbReference type="GO" id="GO:0055052">
    <property type="term" value="C:ATP-binding cassette (ABC) transporter complex, substrate-binding subunit-containing"/>
    <property type="evidence" value="ECO:0007669"/>
    <property type="project" value="TreeGrafter"/>
</dbReference>
<dbReference type="Proteomes" id="UP000575397">
    <property type="component" value="Unassembled WGS sequence"/>
</dbReference>
<dbReference type="Pfam" id="PF13416">
    <property type="entry name" value="SBP_bac_8"/>
    <property type="match status" value="1"/>
</dbReference>
<dbReference type="SUPFAM" id="SSF53850">
    <property type="entry name" value="Periplasmic binding protein-like II"/>
    <property type="match status" value="1"/>
</dbReference>
<keyword evidence="2" id="KW-0813">Transport</keyword>
<keyword evidence="3 4" id="KW-0732">Signal</keyword>